<dbReference type="Pfam" id="PF03009">
    <property type="entry name" value="GDPD"/>
    <property type="match status" value="1"/>
</dbReference>
<gene>
    <name evidence="3" type="primary">ugpQ</name>
    <name evidence="3" type="ORF">CLLI_26070</name>
</gene>
<dbReference type="InterPro" id="IPR030395">
    <property type="entry name" value="GP_PDE_dom"/>
</dbReference>
<dbReference type="Proteomes" id="UP000239706">
    <property type="component" value="Unassembled WGS sequence"/>
</dbReference>
<accession>A0A2T0B0J8</accession>
<organism evidence="3 4">
    <name type="scientific">Clostridium liquoris</name>
    <dbReference type="NCBI Taxonomy" id="1289519"/>
    <lineage>
        <taxon>Bacteria</taxon>
        <taxon>Bacillati</taxon>
        <taxon>Bacillota</taxon>
        <taxon>Clostridia</taxon>
        <taxon>Eubacteriales</taxon>
        <taxon>Clostridiaceae</taxon>
        <taxon>Clostridium</taxon>
    </lineage>
</organism>
<dbReference type="InterPro" id="IPR017946">
    <property type="entry name" value="PLC-like_Pdiesterase_TIM-brl"/>
</dbReference>
<dbReference type="GO" id="GO:0006629">
    <property type="term" value="P:lipid metabolic process"/>
    <property type="evidence" value="ECO:0007669"/>
    <property type="project" value="InterPro"/>
</dbReference>
<keyword evidence="1" id="KW-1133">Transmembrane helix</keyword>
<dbReference type="CDD" id="cd08579">
    <property type="entry name" value="GDPD_memb_like"/>
    <property type="match status" value="1"/>
</dbReference>
<feature type="transmembrane region" description="Helical" evidence="1">
    <location>
        <begin position="20"/>
        <end position="40"/>
    </location>
</feature>
<reference evidence="3 4" key="1">
    <citation type="submission" date="2018-03" db="EMBL/GenBank/DDBJ databases">
        <title>Genome sequence of Clostridium liquoris DSM 100320.</title>
        <authorList>
            <person name="Poehlein A."/>
            <person name="Daniel R."/>
        </authorList>
    </citation>
    <scope>NUCLEOTIDE SEQUENCE [LARGE SCALE GENOMIC DNA]</scope>
    <source>
        <strain evidence="3 4">DSM 100320</strain>
    </source>
</reference>
<feature type="domain" description="GP-PDE" evidence="2">
    <location>
        <begin position="49"/>
        <end position="279"/>
    </location>
</feature>
<name>A0A2T0B0J8_9CLOT</name>
<keyword evidence="4" id="KW-1185">Reference proteome</keyword>
<proteinExistence type="predicted"/>
<keyword evidence="1" id="KW-0472">Membrane</keyword>
<evidence type="ECO:0000313" key="3">
    <source>
        <dbReference type="EMBL" id="PRR77089.1"/>
    </source>
</evidence>
<protein>
    <submittedName>
        <fullName evidence="3">Glycerophosphoryl diester phosphodiesterase</fullName>
        <ecNumber evidence="3">3.1.4.46</ecNumber>
    </submittedName>
</protein>
<evidence type="ECO:0000259" key="2">
    <source>
        <dbReference type="PROSITE" id="PS51704"/>
    </source>
</evidence>
<comment type="caution">
    <text evidence="3">The sequence shown here is derived from an EMBL/GenBank/DDBJ whole genome shotgun (WGS) entry which is preliminary data.</text>
</comment>
<keyword evidence="3" id="KW-0378">Hydrolase</keyword>
<dbReference type="EMBL" id="PVXO01000069">
    <property type="protein sequence ID" value="PRR77089.1"/>
    <property type="molecule type" value="Genomic_DNA"/>
</dbReference>
<dbReference type="PANTHER" id="PTHR46211">
    <property type="entry name" value="GLYCEROPHOSPHORYL DIESTER PHOSPHODIESTERASE"/>
    <property type="match status" value="1"/>
</dbReference>
<dbReference type="Gene3D" id="3.20.20.190">
    <property type="entry name" value="Phosphatidylinositol (PI) phosphodiesterase"/>
    <property type="match status" value="1"/>
</dbReference>
<evidence type="ECO:0000313" key="4">
    <source>
        <dbReference type="Proteomes" id="UP000239706"/>
    </source>
</evidence>
<sequence length="295" mass="34071">MTMIKNKEIKFTYLYKNFLIPFIPLIVFIALIFIPSTVLFSSPKHKENIFITAHRGNSSEAPENTLSAIKYAINSGVEYAEIDVQETKDGQVILLHDNNFKRVSGYDKNIWEVNYDEIKNYDVGSHFNNKFRGEKIPTLEEVIKASKGKIKLNIEIKANGHEKNLVFNALNIIKKEDFNKYCIVTSSNYNVLKQVRKLDPSIKIGYITRVKSKGIENMDVDIYSLDGDIVNRKFIEKAHKNGRQVYVWTINREDAMVKYINLGVDSIITDYPNRLKLIIDRKNKQTLLGNMVKEI</sequence>
<dbReference type="OrthoDB" id="384721at2"/>
<dbReference type="SUPFAM" id="SSF51695">
    <property type="entry name" value="PLC-like phosphodiesterases"/>
    <property type="match status" value="1"/>
</dbReference>
<evidence type="ECO:0000256" key="1">
    <source>
        <dbReference type="SAM" id="Phobius"/>
    </source>
</evidence>
<keyword evidence="1" id="KW-0812">Transmembrane</keyword>
<dbReference type="GO" id="GO:0008889">
    <property type="term" value="F:glycerophosphodiester phosphodiesterase activity"/>
    <property type="evidence" value="ECO:0007669"/>
    <property type="project" value="UniProtKB-EC"/>
</dbReference>
<dbReference type="AlphaFoldDB" id="A0A2T0B0J8"/>
<dbReference type="EC" id="3.1.4.46" evidence="3"/>
<dbReference type="PANTHER" id="PTHR46211:SF8">
    <property type="entry name" value="PHOSPHODIESTERASE"/>
    <property type="match status" value="1"/>
</dbReference>
<dbReference type="PROSITE" id="PS51704">
    <property type="entry name" value="GP_PDE"/>
    <property type="match status" value="1"/>
</dbReference>